<dbReference type="GO" id="GO:0005634">
    <property type="term" value="C:nucleus"/>
    <property type="evidence" value="ECO:0007669"/>
    <property type="project" value="TreeGrafter"/>
</dbReference>
<dbReference type="PANTHER" id="PTHR19303:SF74">
    <property type="entry name" value="POGO TRANSPOSABLE ELEMENT WITH KRAB DOMAIN"/>
    <property type="match status" value="1"/>
</dbReference>
<feature type="coiled-coil region" evidence="2">
    <location>
        <begin position="506"/>
        <end position="575"/>
    </location>
</feature>
<dbReference type="AlphaFoldDB" id="A0A8H7K8C4"/>
<keyword evidence="2" id="KW-0175">Coiled coil</keyword>
<evidence type="ECO:0000313" key="6">
    <source>
        <dbReference type="Proteomes" id="UP000616885"/>
    </source>
</evidence>
<dbReference type="InterPro" id="IPR006600">
    <property type="entry name" value="HTH_CenpB_DNA-bd_dom"/>
</dbReference>
<dbReference type="InterPro" id="IPR004875">
    <property type="entry name" value="DDE_SF_endonuclease_dom"/>
</dbReference>
<keyword evidence="1" id="KW-0238">DNA-binding</keyword>
<accession>A0A8H7K8C4</accession>
<evidence type="ECO:0000313" key="5">
    <source>
        <dbReference type="EMBL" id="KAF9742347.1"/>
    </source>
</evidence>
<proteinExistence type="predicted"/>
<comment type="caution">
    <text evidence="5">The sequence shown here is derived from an EMBL/GenBank/DDBJ whole genome shotgun (WGS) entry which is preliminary data.</text>
</comment>
<sequence length="790" mass="89190">MTEFSEELRSRTAKAARFYISGSNKSRPTRGRPSGKLTIADLATIHQTNLPLLKKYIRLLKEGKDLPSEASDSLRGGIPCLTKQEEAALITYIQKVENTSFQLTDACIVNKANFLRRLRNEGPVSYKWLPRFKARHPELTSRVGRFKEVTRIGAELDPDELEAWYTEYENVAKGLQIEPDNLWNFDETPLQIGWARGKVKIASIRKKKSSRQILFQPGNKESLTSIDAISAAGRYIPSFLILSVKALLEDYAFADVDDDVVITHTDTGYNNAHRALQWLKHFNYHSFKASDSFKGHTIESWFGYAADINYKGWEERVNKEPFCIRTTPRVTRLLLMDGFAAHEDPEFLWYCDMFDIVPFKLPSHMSHLMQPLDVGVFQHVKQSQQRSLQKWVRSGGLQITRYDFLCSWKGIVKDSFRVGYIYTGFENSGLWPIDPDKVLSIVRAQREEQTRPMWPNLLHETVATPRSAKRKLANISTTNINEDLKKAVDNALIALDYSIISQDAQLEALKLARERLAQQAARTRTMRRIAGTKDGAFTRGQLLAKVKAREEKEHNELLKKQARMQKAELRKLRAQEVASQAASQASQPRLRGRAAAKAKAEAEARAREQLASMNLQVQEQYLNIREAWDQADNSQKIQLSATMPLDALESIPDYSDWLAAQEVRREAAAAVEALPQLARHPLSSPNAGYITVATNSSVGLPGSDNSVEIITHRPPGSTWARDISIPAGRPVDSHGREVEFISQAWSGELHYAPANYSSDDTEIIVGAYQLGSQSRGPARRKLITIPPILR</sequence>
<dbReference type="Proteomes" id="UP000616885">
    <property type="component" value="Unassembled WGS sequence"/>
</dbReference>
<evidence type="ECO:0000259" key="4">
    <source>
        <dbReference type="PROSITE" id="PS51253"/>
    </source>
</evidence>
<dbReference type="GO" id="GO:0003677">
    <property type="term" value="F:DNA binding"/>
    <property type="evidence" value="ECO:0007669"/>
    <property type="project" value="UniProtKB-KW"/>
</dbReference>
<feature type="region of interest" description="Disordered" evidence="3">
    <location>
        <begin position="578"/>
        <end position="598"/>
    </location>
</feature>
<name>A0A8H7K8C4_BIOOC</name>
<dbReference type="Pfam" id="PF03221">
    <property type="entry name" value="HTH_Tnp_Tc5"/>
    <property type="match status" value="1"/>
</dbReference>
<evidence type="ECO:0000256" key="1">
    <source>
        <dbReference type="ARBA" id="ARBA00023125"/>
    </source>
</evidence>
<evidence type="ECO:0000256" key="3">
    <source>
        <dbReference type="SAM" id="MobiDB-lite"/>
    </source>
</evidence>
<dbReference type="PANTHER" id="PTHR19303">
    <property type="entry name" value="TRANSPOSON"/>
    <property type="match status" value="1"/>
</dbReference>
<organism evidence="5 6">
    <name type="scientific">Bionectria ochroleuca</name>
    <name type="common">Gliocladium roseum</name>
    <dbReference type="NCBI Taxonomy" id="29856"/>
    <lineage>
        <taxon>Eukaryota</taxon>
        <taxon>Fungi</taxon>
        <taxon>Dikarya</taxon>
        <taxon>Ascomycota</taxon>
        <taxon>Pezizomycotina</taxon>
        <taxon>Sordariomycetes</taxon>
        <taxon>Hypocreomycetidae</taxon>
        <taxon>Hypocreales</taxon>
        <taxon>Bionectriaceae</taxon>
        <taxon>Clonostachys</taxon>
    </lineage>
</organism>
<protein>
    <recommendedName>
        <fullName evidence="4">HTH CENPB-type domain-containing protein</fullName>
    </recommendedName>
</protein>
<dbReference type="PROSITE" id="PS51253">
    <property type="entry name" value="HTH_CENPB"/>
    <property type="match status" value="1"/>
</dbReference>
<dbReference type="InterPro" id="IPR050863">
    <property type="entry name" value="CenT-Element_Derived"/>
</dbReference>
<evidence type="ECO:0000256" key="2">
    <source>
        <dbReference type="SAM" id="Coils"/>
    </source>
</evidence>
<feature type="domain" description="HTH CENPB-type" evidence="4">
    <location>
        <begin position="73"/>
        <end position="142"/>
    </location>
</feature>
<dbReference type="Pfam" id="PF03184">
    <property type="entry name" value="DDE_1"/>
    <property type="match status" value="1"/>
</dbReference>
<dbReference type="SMART" id="SM00674">
    <property type="entry name" value="CENPB"/>
    <property type="match status" value="1"/>
</dbReference>
<gene>
    <name evidence="5" type="ORF">IM811_009370</name>
</gene>
<feature type="compositionally biased region" description="Low complexity" evidence="3">
    <location>
        <begin position="578"/>
        <end position="589"/>
    </location>
</feature>
<reference evidence="5" key="1">
    <citation type="submission" date="2020-10" db="EMBL/GenBank/DDBJ databases">
        <title>High-Quality Genome Resource of Clonostachys rosea strain S41 by Oxford Nanopore Long-Read Sequencing.</title>
        <authorList>
            <person name="Wang H."/>
        </authorList>
    </citation>
    <scope>NUCLEOTIDE SEQUENCE</scope>
    <source>
        <strain evidence="5">S41</strain>
    </source>
</reference>
<dbReference type="EMBL" id="JADCTT010000021">
    <property type="protein sequence ID" value="KAF9742347.1"/>
    <property type="molecule type" value="Genomic_DNA"/>
</dbReference>